<sequence>MSALRRSESNSHTSHSLPICKVGKDLDTTTCRPYVKDCKPPTAWDKTTTKKSSSLQSQRASQLLTVALCPYAAAVKDVSTVSDNASQLHNYTTYTKRTSCVSRCRLPRLRVPEDKQQQLETLR</sequence>
<keyword evidence="2" id="KW-1185">Reference proteome</keyword>
<gene>
    <name evidence="1" type="ORF">PLEPLA_LOCUS34884</name>
</gene>
<reference evidence="1" key="1">
    <citation type="submission" date="2020-03" db="EMBL/GenBank/DDBJ databases">
        <authorList>
            <person name="Weist P."/>
        </authorList>
    </citation>
    <scope>NUCLEOTIDE SEQUENCE</scope>
</reference>
<dbReference type="AlphaFoldDB" id="A0A9N7Z2A3"/>
<organism evidence="1 2">
    <name type="scientific">Pleuronectes platessa</name>
    <name type="common">European plaice</name>
    <dbReference type="NCBI Taxonomy" id="8262"/>
    <lineage>
        <taxon>Eukaryota</taxon>
        <taxon>Metazoa</taxon>
        <taxon>Chordata</taxon>
        <taxon>Craniata</taxon>
        <taxon>Vertebrata</taxon>
        <taxon>Euteleostomi</taxon>
        <taxon>Actinopterygii</taxon>
        <taxon>Neopterygii</taxon>
        <taxon>Teleostei</taxon>
        <taxon>Neoteleostei</taxon>
        <taxon>Acanthomorphata</taxon>
        <taxon>Carangaria</taxon>
        <taxon>Pleuronectiformes</taxon>
        <taxon>Pleuronectoidei</taxon>
        <taxon>Pleuronectidae</taxon>
        <taxon>Pleuronectes</taxon>
    </lineage>
</organism>
<evidence type="ECO:0000313" key="1">
    <source>
        <dbReference type="EMBL" id="CAB1447190.1"/>
    </source>
</evidence>
<comment type="caution">
    <text evidence="1">The sequence shown here is derived from an EMBL/GenBank/DDBJ whole genome shotgun (WGS) entry which is preliminary data.</text>
</comment>
<accession>A0A9N7Z2A3</accession>
<evidence type="ECO:0000313" key="2">
    <source>
        <dbReference type="Proteomes" id="UP001153269"/>
    </source>
</evidence>
<name>A0A9N7Z2A3_PLEPL</name>
<proteinExistence type="predicted"/>
<dbReference type="EMBL" id="CADEAL010003938">
    <property type="protein sequence ID" value="CAB1447190.1"/>
    <property type="molecule type" value="Genomic_DNA"/>
</dbReference>
<dbReference type="Proteomes" id="UP001153269">
    <property type="component" value="Unassembled WGS sequence"/>
</dbReference>
<protein>
    <submittedName>
        <fullName evidence="1">Uncharacterized protein</fullName>
    </submittedName>
</protein>